<dbReference type="Proteomes" id="UP001150941">
    <property type="component" value="Unassembled WGS sequence"/>
</dbReference>
<dbReference type="RefSeq" id="XP_058329871.1">
    <property type="nucleotide sequence ID" value="XM_058476981.1"/>
</dbReference>
<reference evidence="1" key="2">
    <citation type="journal article" date="2023" name="IMA Fungus">
        <title>Comparative genomic study of the Penicillium genus elucidates a diverse pangenome and 15 lateral gene transfer events.</title>
        <authorList>
            <person name="Petersen C."/>
            <person name="Sorensen T."/>
            <person name="Nielsen M.R."/>
            <person name="Sondergaard T.E."/>
            <person name="Sorensen J.L."/>
            <person name="Fitzpatrick D.A."/>
            <person name="Frisvad J.C."/>
            <person name="Nielsen K.L."/>
        </authorList>
    </citation>
    <scope>NUCLEOTIDE SEQUENCE</scope>
    <source>
        <strain evidence="1">IBT 19713</strain>
    </source>
</reference>
<name>A0A9W9TME1_9EURO</name>
<reference evidence="1" key="1">
    <citation type="submission" date="2022-11" db="EMBL/GenBank/DDBJ databases">
        <authorList>
            <person name="Petersen C."/>
        </authorList>
    </citation>
    <scope>NUCLEOTIDE SEQUENCE</scope>
    <source>
        <strain evidence="1">IBT 19713</strain>
    </source>
</reference>
<organism evidence="1 2">
    <name type="scientific">Penicillium chermesinum</name>
    <dbReference type="NCBI Taxonomy" id="63820"/>
    <lineage>
        <taxon>Eukaryota</taxon>
        <taxon>Fungi</taxon>
        <taxon>Dikarya</taxon>
        <taxon>Ascomycota</taxon>
        <taxon>Pezizomycotina</taxon>
        <taxon>Eurotiomycetes</taxon>
        <taxon>Eurotiomycetidae</taxon>
        <taxon>Eurotiales</taxon>
        <taxon>Aspergillaceae</taxon>
        <taxon>Penicillium</taxon>
    </lineage>
</organism>
<accession>A0A9W9TME1</accession>
<sequence>MVRKLSYPQIRAEFELRAMETTTARVEHKPQTVSIAPVRASQGMTCLDRHPPILFQMPRLARAHHHGPPTAPIRVYQDPIY</sequence>
<dbReference type="GeneID" id="83204284"/>
<dbReference type="EMBL" id="JAPQKS010000005">
    <property type="protein sequence ID" value="KAJ5226460.1"/>
    <property type="molecule type" value="Genomic_DNA"/>
</dbReference>
<keyword evidence="2" id="KW-1185">Reference proteome</keyword>
<protein>
    <submittedName>
        <fullName evidence="1">Uncharacterized protein</fullName>
    </submittedName>
</protein>
<evidence type="ECO:0000313" key="2">
    <source>
        <dbReference type="Proteomes" id="UP001150941"/>
    </source>
</evidence>
<evidence type="ECO:0000313" key="1">
    <source>
        <dbReference type="EMBL" id="KAJ5226460.1"/>
    </source>
</evidence>
<gene>
    <name evidence="1" type="ORF">N7468_007685</name>
</gene>
<proteinExistence type="predicted"/>
<comment type="caution">
    <text evidence="1">The sequence shown here is derived from an EMBL/GenBank/DDBJ whole genome shotgun (WGS) entry which is preliminary data.</text>
</comment>
<dbReference type="AlphaFoldDB" id="A0A9W9TME1"/>